<accession>A0A7V4ED67</accession>
<dbReference type="FunFam" id="3.40.50.2020:FF:000020">
    <property type="entry name" value="Bifunctional protein PyrR"/>
    <property type="match status" value="1"/>
</dbReference>
<feature type="short sequence motif" description="PRPP-binding" evidence="4">
    <location>
        <begin position="101"/>
        <end position="113"/>
    </location>
</feature>
<dbReference type="InterPro" id="IPR000836">
    <property type="entry name" value="PRTase_dom"/>
</dbReference>
<protein>
    <recommendedName>
        <fullName evidence="4">Bifunctional protein PyrR</fullName>
    </recommendedName>
    <domain>
        <recommendedName>
            <fullName evidence="4">Pyrimidine operon regulatory protein</fullName>
        </recommendedName>
    </domain>
    <domain>
        <recommendedName>
            <fullName evidence="4">Uracil phosphoribosyltransferase</fullName>
            <shortName evidence="4">UPRTase</shortName>
            <ecNumber evidence="4">2.4.2.9</ecNumber>
        </recommendedName>
    </domain>
</protein>
<dbReference type="EMBL" id="DTDP01000168">
    <property type="protein sequence ID" value="HGK54100.1"/>
    <property type="molecule type" value="Genomic_DNA"/>
</dbReference>
<dbReference type="Gene3D" id="3.40.50.2020">
    <property type="match status" value="1"/>
</dbReference>
<dbReference type="GO" id="GO:0006355">
    <property type="term" value="P:regulation of DNA-templated transcription"/>
    <property type="evidence" value="ECO:0007669"/>
    <property type="project" value="UniProtKB-UniRule"/>
</dbReference>
<comment type="function">
    <text evidence="4">Regulates the transcription of the pyrimidine nucleotide (pyr) operon in response to exogenous pyrimidines.</text>
</comment>
<dbReference type="HAMAP" id="MF_01219">
    <property type="entry name" value="PyrR"/>
    <property type="match status" value="1"/>
</dbReference>
<evidence type="ECO:0000313" key="7">
    <source>
        <dbReference type="EMBL" id="HGM97580.1"/>
    </source>
</evidence>
<evidence type="ECO:0000256" key="3">
    <source>
        <dbReference type="ARBA" id="ARBA00023163"/>
    </source>
</evidence>
<evidence type="ECO:0000256" key="4">
    <source>
        <dbReference type="HAMAP-Rule" id="MF_01219"/>
    </source>
</evidence>
<comment type="similarity">
    <text evidence="1 4">Belongs to the purine/pyrimidine phosphoribosyltransferase family. PyrR subfamily.</text>
</comment>
<evidence type="ECO:0000256" key="2">
    <source>
        <dbReference type="ARBA" id="ARBA00023015"/>
    </source>
</evidence>
<dbReference type="NCBIfam" id="NF003545">
    <property type="entry name" value="PRK05205.1-1"/>
    <property type="match status" value="1"/>
</dbReference>
<gene>
    <name evidence="4 7" type="primary">pyrR</name>
    <name evidence="7" type="ORF">ENT96_00830</name>
    <name evidence="6" type="ORF">ENU72_03645</name>
</gene>
<feature type="domain" description="Phosphoribosyltransferase" evidence="5">
    <location>
        <begin position="16"/>
        <end position="155"/>
    </location>
</feature>
<sequence>MKKIEKRKIMDEIDIKNTLERLASEILERHKDYKKIALIGIRTRGAPLAKRIKEILDKKLSASLPLGVLDITFYRDDLQKISESPEVKSTLLDFDVDGKEIILIDDVLYTGRTIRSALDAIIDFGRPDKVELLVLIDRGHRELPIHPDYLGKKVATSKDETVEVRLREIDGIDEVVICEIKK</sequence>
<name>A0A7V4ED67_UNCW3</name>
<comment type="function">
    <text evidence="4">Also displays a weak uracil phosphoribosyltransferase activity which is not physiologically significant.</text>
</comment>
<dbReference type="EMBL" id="DTAR01000073">
    <property type="protein sequence ID" value="HGM97580.1"/>
    <property type="molecule type" value="Genomic_DNA"/>
</dbReference>
<organism evidence="7">
    <name type="scientific">candidate division WOR-3 bacterium</name>
    <dbReference type="NCBI Taxonomy" id="2052148"/>
    <lineage>
        <taxon>Bacteria</taxon>
        <taxon>Bacteria division WOR-3</taxon>
    </lineage>
</organism>
<dbReference type="InterPro" id="IPR023050">
    <property type="entry name" value="PyrR"/>
</dbReference>
<dbReference type="InterPro" id="IPR050137">
    <property type="entry name" value="PyrR_bifunctional"/>
</dbReference>
<proteinExistence type="inferred from homology"/>
<evidence type="ECO:0000313" key="6">
    <source>
        <dbReference type="EMBL" id="HGK54100.1"/>
    </source>
</evidence>
<keyword evidence="3 4" id="KW-0804">Transcription</keyword>
<dbReference type="CDD" id="cd06223">
    <property type="entry name" value="PRTases_typeI"/>
    <property type="match status" value="1"/>
</dbReference>
<dbReference type="NCBIfam" id="NF003549">
    <property type="entry name" value="PRK05205.1-5"/>
    <property type="match status" value="1"/>
</dbReference>
<keyword evidence="2 4" id="KW-0805">Transcription regulation</keyword>
<dbReference type="InterPro" id="IPR029057">
    <property type="entry name" value="PRTase-like"/>
</dbReference>
<keyword evidence="4 7" id="KW-0808">Transferase</keyword>
<dbReference type="SUPFAM" id="SSF53271">
    <property type="entry name" value="PRTase-like"/>
    <property type="match status" value="1"/>
</dbReference>
<keyword evidence="4 7" id="KW-0328">Glycosyltransferase</keyword>
<reference evidence="7" key="1">
    <citation type="journal article" date="2020" name="mSystems">
        <title>Genome- and Community-Level Interaction Insights into Carbon Utilization and Element Cycling Functions of Hydrothermarchaeota in Hydrothermal Sediment.</title>
        <authorList>
            <person name="Zhou Z."/>
            <person name="Liu Y."/>
            <person name="Xu W."/>
            <person name="Pan J."/>
            <person name="Luo Z.H."/>
            <person name="Li M."/>
        </authorList>
    </citation>
    <scope>NUCLEOTIDE SEQUENCE [LARGE SCALE GENOMIC DNA]</scope>
    <source>
        <strain evidence="7">SpSt-626</strain>
        <strain evidence="6">SpSt-695</strain>
    </source>
</reference>
<comment type="catalytic activity">
    <reaction evidence="4">
        <text>UMP + diphosphate = 5-phospho-alpha-D-ribose 1-diphosphate + uracil</text>
        <dbReference type="Rhea" id="RHEA:13017"/>
        <dbReference type="ChEBI" id="CHEBI:17568"/>
        <dbReference type="ChEBI" id="CHEBI:33019"/>
        <dbReference type="ChEBI" id="CHEBI:57865"/>
        <dbReference type="ChEBI" id="CHEBI:58017"/>
        <dbReference type="EC" id="2.4.2.9"/>
    </reaction>
</comment>
<dbReference type="GO" id="GO:0004845">
    <property type="term" value="F:uracil phosphoribosyltransferase activity"/>
    <property type="evidence" value="ECO:0007669"/>
    <property type="project" value="UniProtKB-UniRule"/>
</dbReference>
<evidence type="ECO:0000259" key="5">
    <source>
        <dbReference type="Pfam" id="PF00156"/>
    </source>
</evidence>
<dbReference type="PANTHER" id="PTHR11608:SF0">
    <property type="entry name" value="BIFUNCTIONAL PROTEIN PYRR"/>
    <property type="match status" value="1"/>
</dbReference>
<evidence type="ECO:0000256" key="1">
    <source>
        <dbReference type="ARBA" id="ARBA00005565"/>
    </source>
</evidence>
<dbReference type="PANTHER" id="PTHR11608">
    <property type="entry name" value="BIFUNCTIONAL PROTEIN PYRR"/>
    <property type="match status" value="1"/>
</dbReference>
<comment type="caution">
    <text evidence="7">The sequence shown here is derived from an EMBL/GenBank/DDBJ whole genome shotgun (WGS) entry which is preliminary data.</text>
</comment>
<dbReference type="AlphaFoldDB" id="A0A7V4ED67"/>
<dbReference type="Pfam" id="PF00156">
    <property type="entry name" value="Pribosyltran"/>
    <property type="match status" value="1"/>
</dbReference>
<dbReference type="EC" id="2.4.2.9" evidence="4"/>